<feature type="signal peptide" evidence="6">
    <location>
        <begin position="1"/>
        <end position="27"/>
    </location>
</feature>
<dbReference type="InterPro" id="IPR017853">
    <property type="entry name" value="GH"/>
</dbReference>
<evidence type="ECO:0000259" key="7">
    <source>
        <dbReference type="Pfam" id="PF00728"/>
    </source>
</evidence>
<evidence type="ECO:0000256" key="1">
    <source>
        <dbReference type="ARBA" id="ARBA00001231"/>
    </source>
</evidence>
<dbReference type="PANTHER" id="PTHR22600:SF57">
    <property type="entry name" value="BETA-N-ACETYLHEXOSAMINIDASE"/>
    <property type="match status" value="1"/>
</dbReference>
<dbReference type="EC" id="3.2.1.52" evidence="3"/>
<dbReference type="EMBL" id="CP104213">
    <property type="protein sequence ID" value="UWX64265.1"/>
    <property type="molecule type" value="Genomic_DNA"/>
</dbReference>
<evidence type="ECO:0000256" key="6">
    <source>
        <dbReference type="SAM" id="SignalP"/>
    </source>
</evidence>
<gene>
    <name evidence="9" type="ORF">N0D28_00880</name>
</gene>
<dbReference type="Proteomes" id="UP001060261">
    <property type="component" value="Chromosome"/>
</dbReference>
<comment type="catalytic activity">
    <reaction evidence="1">
        <text>Hydrolysis of terminal non-reducing N-acetyl-D-hexosamine residues in N-acetyl-beta-D-hexosaminides.</text>
        <dbReference type="EC" id="3.2.1.52"/>
    </reaction>
</comment>
<dbReference type="SUPFAM" id="SSF55545">
    <property type="entry name" value="beta-N-acetylhexosaminidase-like domain"/>
    <property type="match status" value="1"/>
</dbReference>
<protein>
    <recommendedName>
        <fullName evidence="3">beta-N-acetylhexosaminidase</fullName>
        <ecNumber evidence="3">3.2.1.52</ecNumber>
    </recommendedName>
</protein>
<keyword evidence="5" id="KW-0326">Glycosidase</keyword>
<dbReference type="SUPFAM" id="SSF51445">
    <property type="entry name" value="(Trans)glycosidases"/>
    <property type="match status" value="1"/>
</dbReference>
<dbReference type="Pfam" id="PF02838">
    <property type="entry name" value="Glyco_hydro_20b"/>
    <property type="match status" value="1"/>
</dbReference>
<evidence type="ECO:0000256" key="5">
    <source>
        <dbReference type="ARBA" id="ARBA00023295"/>
    </source>
</evidence>
<evidence type="ECO:0000256" key="4">
    <source>
        <dbReference type="ARBA" id="ARBA00022801"/>
    </source>
</evidence>
<feature type="domain" description="Beta-hexosaminidase bacterial type N-terminal" evidence="8">
    <location>
        <begin position="52"/>
        <end position="178"/>
    </location>
</feature>
<dbReference type="InterPro" id="IPR015883">
    <property type="entry name" value="Glyco_hydro_20_cat"/>
</dbReference>
<evidence type="ECO:0000256" key="3">
    <source>
        <dbReference type="ARBA" id="ARBA00012663"/>
    </source>
</evidence>
<dbReference type="RefSeq" id="WP_260560540.1">
    <property type="nucleotide sequence ID" value="NZ_BAABEC010000077.1"/>
</dbReference>
<organism evidence="9 10">
    <name type="scientific">Deinococcus rubellus</name>
    <dbReference type="NCBI Taxonomy" id="1889240"/>
    <lineage>
        <taxon>Bacteria</taxon>
        <taxon>Thermotogati</taxon>
        <taxon>Deinococcota</taxon>
        <taxon>Deinococci</taxon>
        <taxon>Deinococcales</taxon>
        <taxon>Deinococcaceae</taxon>
        <taxon>Deinococcus</taxon>
    </lineage>
</organism>
<keyword evidence="4" id="KW-0378">Hydrolase</keyword>
<dbReference type="PANTHER" id="PTHR22600">
    <property type="entry name" value="BETA-HEXOSAMINIDASE"/>
    <property type="match status" value="1"/>
</dbReference>
<keyword evidence="10" id="KW-1185">Reference proteome</keyword>
<reference evidence="9" key="1">
    <citation type="submission" date="2022-09" db="EMBL/GenBank/DDBJ databases">
        <title>genome sequence of Deinococcus rubellus.</title>
        <authorList>
            <person name="Srinivasan S."/>
        </authorList>
    </citation>
    <scope>NUCLEOTIDE SEQUENCE</scope>
    <source>
        <strain evidence="9">Ant6</strain>
    </source>
</reference>
<dbReference type="Gene3D" id="3.20.20.80">
    <property type="entry name" value="Glycosidases"/>
    <property type="match status" value="1"/>
</dbReference>
<evidence type="ECO:0000259" key="8">
    <source>
        <dbReference type="Pfam" id="PF02838"/>
    </source>
</evidence>
<dbReference type="Gene3D" id="3.30.379.10">
    <property type="entry name" value="Chitobiase/beta-hexosaminidase domain 2-like"/>
    <property type="match status" value="1"/>
</dbReference>
<dbReference type="InterPro" id="IPR015882">
    <property type="entry name" value="HEX_bac_N"/>
</dbReference>
<keyword evidence="6" id="KW-0732">Signal</keyword>
<dbReference type="InterPro" id="IPR025705">
    <property type="entry name" value="Beta_hexosaminidase_sua/sub"/>
</dbReference>
<sequence>MERQSVSWNRSRQAVLLTALLLSPALAAPAALTAAPLTAVPDALAAVPGKVLIPAPQKVEFPAGTLPLTGLGLKLIGNAPELGWAARDLKAEWQTRLEVQLPDGGTVPIIIGTRADPDLAARAKAAGLYTEQPEGYALWVDKSGAYIVGADPQGAYHGAQTLRQLLTPAGLRFARIQDFPGLKQRVAMIYLDSYSKGVNDRLIPMLAELKYNAVLIMSDYVQWDVAKAGGWASAGGASKAEAARVADLARSYGLEPIPLIETLGHVAWMFQGGKNLDLVQDPQSQNPYAYDTLNPDTYSRVVFPVLKEAVDTFKPKQIHIGHDEVRNRDRFPARDNGKAAGFEKLFVDDTVKLHDYLKSLNVGTMIWHDAAFADAVAASLPAQLPRDLTVASWNYSPAPDYPILSTIKSAGFKALGASWGDPLNTENYALAAQKRGADGMIQTRWTGYFGNPSLWDGQADQGVNYVRGGNSFWNPGARPLAEVDPTLAETTYRDLYAPTPYAQHAGQLVDLSKLVTRRLSDPDEQGWIHKGPDIDLSKLPTGNVKIGVYRFLISGAVMLKGSRGAASDLPSQATVELNQKADRLAFLHTTGWTTPKIRDSVGRYEILYADGSKVVQPLDYGRQIRAWTELTPSSMVQAPGWRGKTADGLDVNLGVLDWVNPKPGQVIKSVTLISEGKEANPTLIGLTLIGGKF</sequence>
<evidence type="ECO:0000313" key="10">
    <source>
        <dbReference type="Proteomes" id="UP001060261"/>
    </source>
</evidence>
<proteinExistence type="inferred from homology"/>
<feature type="domain" description="Glycoside hydrolase family 20 catalytic" evidence="7">
    <location>
        <begin position="238"/>
        <end position="395"/>
    </location>
</feature>
<comment type="similarity">
    <text evidence="2">Belongs to the glycosyl hydrolase 20 family.</text>
</comment>
<dbReference type="Pfam" id="PF00728">
    <property type="entry name" value="Glyco_hydro_20"/>
    <property type="match status" value="1"/>
</dbReference>
<dbReference type="InterPro" id="IPR029018">
    <property type="entry name" value="Hex-like_dom2"/>
</dbReference>
<evidence type="ECO:0000313" key="9">
    <source>
        <dbReference type="EMBL" id="UWX64265.1"/>
    </source>
</evidence>
<feature type="chain" id="PRO_5045071555" description="beta-N-acetylhexosaminidase" evidence="6">
    <location>
        <begin position="28"/>
        <end position="693"/>
    </location>
</feature>
<accession>A0ABY5YGN4</accession>
<name>A0ABY5YGN4_9DEIO</name>
<evidence type="ECO:0000256" key="2">
    <source>
        <dbReference type="ARBA" id="ARBA00006285"/>
    </source>
</evidence>